<dbReference type="AlphaFoldDB" id="A0A8J6TF95"/>
<proteinExistence type="predicted"/>
<accession>A0A8J6TF95</accession>
<dbReference type="PANTHER" id="PTHR37822">
    <property type="entry name" value="SPORE PHOTOPRODUCT LYASE-RELATED"/>
    <property type="match status" value="1"/>
</dbReference>
<dbReference type="Gene3D" id="3.40.50.12110">
    <property type="match status" value="1"/>
</dbReference>
<dbReference type="SUPFAM" id="SSF102114">
    <property type="entry name" value="Radical SAM enzymes"/>
    <property type="match status" value="1"/>
</dbReference>
<dbReference type="GO" id="GO:1904047">
    <property type="term" value="F:S-adenosyl-L-methionine binding"/>
    <property type="evidence" value="ECO:0007669"/>
    <property type="project" value="TreeGrafter"/>
</dbReference>
<name>A0A8J6TF95_9BACT</name>
<dbReference type="GO" id="GO:0003913">
    <property type="term" value="F:DNA photolyase activity"/>
    <property type="evidence" value="ECO:0007669"/>
    <property type="project" value="TreeGrafter"/>
</dbReference>
<dbReference type="Gene3D" id="3.80.30.30">
    <property type="match status" value="1"/>
</dbReference>
<protein>
    <submittedName>
        <fullName evidence="1">DNA photolyase</fullName>
    </submittedName>
</protein>
<comment type="caution">
    <text evidence="1">The sequence shown here is derived from an EMBL/GenBank/DDBJ whole genome shotgun (WGS) entry which is preliminary data.</text>
</comment>
<evidence type="ECO:0000313" key="1">
    <source>
        <dbReference type="EMBL" id="MBC8317107.1"/>
    </source>
</evidence>
<gene>
    <name evidence="1" type="ORF">H8E41_04320</name>
</gene>
<organism evidence="1 2">
    <name type="scientific">Candidatus Desulfobia pelagia</name>
    <dbReference type="NCBI Taxonomy" id="2841692"/>
    <lineage>
        <taxon>Bacteria</taxon>
        <taxon>Pseudomonadati</taxon>
        <taxon>Thermodesulfobacteriota</taxon>
        <taxon>Desulfobulbia</taxon>
        <taxon>Desulfobulbales</taxon>
        <taxon>Desulfobulbaceae</taxon>
        <taxon>Candidatus Desulfobia</taxon>
    </lineage>
</organism>
<reference evidence="1 2" key="1">
    <citation type="submission" date="2020-08" db="EMBL/GenBank/DDBJ databases">
        <title>Bridging the membrane lipid divide: bacteria of the FCB group superphylum have the potential to synthesize archaeal ether lipids.</title>
        <authorList>
            <person name="Villanueva L."/>
            <person name="Von Meijenfeldt F.A.B."/>
            <person name="Westbye A.B."/>
            <person name="Yadav S."/>
            <person name="Hopmans E.C."/>
            <person name="Dutilh B.E."/>
            <person name="Sinninghe Damste J.S."/>
        </authorList>
    </citation>
    <scope>NUCLEOTIDE SEQUENCE [LARGE SCALE GENOMIC DNA]</scope>
    <source>
        <strain evidence="1">NIOZ-UU47</strain>
    </source>
</reference>
<dbReference type="EMBL" id="JACNJZ010000071">
    <property type="protein sequence ID" value="MBC8317107.1"/>
    <property type="molecule type" value="Genomic_DNA"/>
</dbReference>
<evidence type="ECO:0000313" key="2">
    <source>
        <dbReference type="Proteomes" id="UP000614424"/>
    </source>
</evidence>
<dbReference type="GO" id="GO:0042601">
    <property type="term" value="C:endospore-forming forespore"/>
    <property type="evidence" value="ECO:0007669"/>
    <property type="project" value="TreeGrafter"/>
</dbReference>
<dbReference type="PANTHER" id="PTHR37822:SF2">
    <property type="entry name" value="SPORE PHOTOPRODUCT LYASE"/>
    <property type="match status" value="1"/>
</dbReference>
<dbReference type="InterPro" id="IPR058240">
    <property type="entry name" value="rSAM_sf"/>
</dbReference>
<dbReference type="Pfam" id="PF20903">
    <property type="entry name" value="SPL"/>
    <property type="match status" value="1"/>
</dbReference>
<dbReference type="Proteomes" id="UP000614424">
    <property type="component" value="Unassembled WGS sequence"/>
</dbReference>
<dbReference type="InterPro" id="IPR049539">
    <property type="entry name" value="SPL"/>
</dbReference>
<dbReference type="GO" id="GO:0051539">
    <property type="term" value="F:4 iron, 4 sulfur cluster binding"/>
    <property type="evidence" value="ECO:0007669"/>
    <property type="project" value="TreeGrafter"/>
</dbReference>
<sequence>MPCKKNTTKPYDPACHIQRIYVHEGCQDLPYTREILERAKHIPTEIIADNTVPDLQETPYPHNLNAGKHHLLLCRNKGHFFKPCPGTKEYRCCDYQVLNIGMNCPMDCVYCILQAYLNNPWLSFFVNIDDLLDELELALGSTSQFWRIGTGEFTDSMALDSLTGLSKILVPFMADKKTGVLELKTKSVSIGNLQDLHHGGRTIVSWSLNSPSIMAREEFRTASLEERLTAAAQCADWGYKLAFHFDPIIYHDGWQEGYSNTIAKLFASVPADKIAWISLGALRYLPALRTIAQARFPRSHFFHEEFILGLDNKYRYFRGLRVEMYQHILSELRRHVSSQTCVYFCMESDEIWQECGFPAGAAKNLPEDLDKAVQSIP</sequence>